<dbReference type="SUPFAM" id="SSF48464">
    <property type="entry name" value="ENTH/VHS domain"/>
    <property type="match status" value="1"/>
</dbReference>
<feature type="domain" description="ENTH" evidence="2">
    <location>
        <begin position="1"/>
        <end position="124"/>
    </location>
</feature>
<accession>A0A4C2E9N9</accession>
<evidence type="ECO:0000313" key="3">
    <source>
        <dbReference type="EMBL" id="GCF00918.1"/>
    </source>
</evidence>
<comment type="caution">
    <text evidence="3">The sequence shown here is derived from an EMBL/GenBank/DDBJ whole genome shotgun (WGS) entry which is preliminary data.</text>
</comment>
<dbReference type="GO" id="GO:0030479">
    <property type="term" value="C:actin cortical patch"/>
    <property type="evidence" value="ECO:0007669"/>
    <property type="project" value="TreeGrafter"/>
</dbReference>
<dbReference type="PANTHER" id="PTHR10407:SF15">
    <property type="entry name" value="HUNTINGTIN INTERACTING PROTEIN 1"/>
    <property type="match status" value="1"/>
</dbReference>
<dbReference type="OrthoDB" id="10262320at2759"/>
<dbReference type="GO" id="GO:0030136">
    <property type="term" value="C:clathrin-coated vesicle"/>
    <property type="evidence" value="ECO:0007669"/>
    <property type="project" value="TreeGrafter"/>
</dbReference>
<evidence type="ECO:0000313" key="4">
    <source>
        <dbReference type="Proteomes" id="UP000301737"/>
    </source>
</evidence>
<dbReference type="Proteomes" id="UP000301737">
    <property type="component" value="Unassembled WGS sequence"/>
</dbReference>
<dbReference type="SMART" id="SM00273">
    <property type="entry name" value="ENTH"/>
    <property type="match status" value="1"/>
</dbReference>
<name>A0A4C2E9N9_9SACH</name>
<dbReference type="PROSITE" id="PS50942">
    <property type="entry name" value="ENTH"/>
    <property type="match status" value="1"/>
</dbReference>
<feature type="compositionally biased region" description="Polar residues" evidence="1">
    <location>
        <begin position="278"/>
        <end position="294"/>
    </location>
</feature>
<dbReference type="InterPro" id="IPR030224">
    <property type="entry name" value="Sla2_fam"/>
</dbReference>
<dbReference type="GO" id="GO:0043325">
    <property type="term" value="F:phosphatidylinositol-3,4-bisphosphate binding"/>
    <property type="evidence" value="ECO:0007669"/>
    <property type="project" value="TreeGrafter"/>
</dbReference>
<feature type="region of interest" description="Disordered" evidence="1">
    <location>
        <begin position="256"/>
        <end position="354"/>
    </location>
</feature>
<dbReference type="PANTHER" id="PTHR10407">
    <property type="entry name" value="HUNTINGTIN INTERACTING PROTEIN 1"/>
    <property type="match status" value="1"/>
</dbReference>
<dbReference type="AlphaFoldDB" id="A0A4C2E9N9"/>
<dbReference type="GO" id="GO:0032051">
    <property type="term" value="F:clathrin light chain binding"/>
    <property type="evidence" value="ECO:0007669"/>
    <property type="project" value="TreeGrafter"/>
</dbReference>
<keyword evidence="4" id="KW-1185">Reference proteome</keyword>
<feature type="compositionally biased region" description="Polar residues" evidence="1">
    <location>
        <begin position="331"/>
        <end position="354"/>
    </location>
</feature>
<evidence type="ECO:0000256" key="1">
    <source>
        <dbReference type="SAM" id="MobiDB-lite"/>
    </source>
</evidence>
<protein>
    <submittedName>
        <fullName evidence="3">Sla2 Src like adaptor 2</fullName>
    </submittedName>
</protein>
<proteinExistence type="predicted"/>
<dbReference type="InterPro" id="IPR008942">
    <property type="entry name" value="ENTH_VHS"/>
</dbReference>
<dbReference type="GO" id="GO:0006897">
    <property type="term" value="P:endocytosis"/>
    <property type="evidence" value="ECO:0007669"/>
    <property type="project" value="InterPro"/>
</dbReference>
<gene>
    <name evidence="3" type="primary">SLA2</name>
    <name evidence="3" type="ORF">ZYGM_000078</name>
</gene>
<reference evidence="3 4" key="1">
    <citation type="submission" date="2019-01" db="EMBL/GenBank/DDBJ databases">
        <title>Draft Genome Sequencing of Zygosaccharomyces mellis Ca-7.</title>
        <authorList>
            <person name="Shiwa Y."/>
            <person name="Kanesaki Y."/>
            <person name="Ishige T."/>
            <person name="Mura K."/>
            <person name="Hori T."/>
            <person name="Tamura T."/>
        </authorList>
    </citation>
    <scope>NUCLEOTIDE SEQUENCE [LARGE SCALE GENOMIC DNA]</scope>
    <source>
        <strain evidence="3 4">Ca-7</strain>
    </source>
</reference>
<feature type="compositionally biased region" description="Polar residues" evidence="1">
    <location>
        <begin position="260"/>
        <end position="271"/>
    </location>
</feature>
<dbReference type="GO" id="GO:0080025">
    <property type="term" value="F:phosphatidylinositol-3,5-bisphosphate binding"/>
    <property type="evidence" value="ECO:0007669"/>
    <property type="project" value="TreeGrafter"/>
</dbReference>
<dbReference type="InterPro" id="IPR013809">
    <property type="entry name" value="ENTH"/>
</dbReference>
<dbReference type="GO" id="GO:0048268">
    <property type="term" value="P:clathrin coat assembly"/>
    <property type="evidence" value="ECO:0007669"/>
    <property type="project" value="TreeGrafter"/>
</dbReference>
<sequence>MPSIDLSKSIRKACSVEETAPKRKHVRACIVYTWDHHSAAEFFIQLKGFPLQDDVQEFKCLILLHKVIQEGHGSVLREAIRNREWVRSFGRMHRGRGGYGSLISGYVHYLTLKLDFHAQHKGFQNGTFEYKEYVSLMHVGNPDEGYETILDLMDLQDSLDKFQMMVMASVGRSRASECRISALVPLVGESYGIYKFITSMIRALYEQLGETEALDGLLARYNSQHDRLFEFYADCSSIKYLVSLITLPKLPSEPPKFNVEGSSTAGESNGPESIVGSRKSSAVSNLGVPNTRSRSYSRDSLLIPSRYGTPPVQPSVSPLSRQRVGSAASRDLNSTSVVTPQDTHIPNFTDMNPNGGISNHNVTGVEEGKPVVSSDVRLAIYLSRQCISNYNQPVSVLSISQLCNEVASQFLCNAPQIPSIIQLTHQISTLLQHNPSPLLAQASQLYFQALLSPSQQDIINANTNLQQLLTN</sequence>
<dbReference type="InterPro" id="IPR011417">
    <property type="entry name" value="ANTH_dom"/>
</dbReference>
<organism evidence="3 4">
    <name type="scientific">Zygosaccharomyces mellis</name>
    <dbReference type="NCBI Taxonomy" id="42258"/>
    <lineage>
        <taxon>Eukaryota</taxon>
        <taxon>Fungi</taxon>
        <taxon>Dikarya</taxon>
        <taxon>Ascomycota</taxon>
        <taxon>Saccharomycotina</taxon>
        <taxon>Saccharomycetes</taxon>
        <taxon>Saccharomycetales</taxon>
        <taxon>Saccharomycetaceae</taxon>
        <taxon>Zygosaccharomyces</taxon>
    </lineage>
</organism>
<dbReference type="GO" id="GO:0035615">
    <property type="term" value="F:clathrin adaptor activity"/>
    <property type="evidence" value="ECO:0007669"/>
    <property type="project" value="TreeGrafter"/>
</dbReference>
<dbReference type="GO" id="GO:0051015">
    <property type="term" value="F:actin filament binding"/>
    <property type="evidence" value="ECO:0007669"/>
    <property type="project" value="TreeGrafter"/>
</dbReference>
<dbReference type="Gene3D" id="1.25.40.90">
    <property type="match status" value="1"/>
</dbReference>
<dbReference type="EMBL" id="BIMX01000024">
    <property type="protein sequence ID" value="GCF00918.1"/>
    <property type="molecule type" value="Genomic_DNA"/>
</dbReference>
<dbReference type="GO" id="GO:0007015">
    <property type="term" value="P:actin filament organization"/>
    <property type="evidence" value="ECO:0007669"/>
    <property type="project" value="TreeGrafter"/>
</dbReference>
<evidence type="ECO:0000259" key="2">
    <source>
        <dbReference type="PROSITE" id="PS50942"/>
    </source>
</evidence>
<dbReference type="CDD" id="cd17007">
    <property type="entry name" value="ANTH_N_Sla2p"/>
    <property type="match status" value="1"/>
</dbReference>
<dbReference type="Pfam" id="PF07651">
    <property type="entry name" value="ANTH"/>
    <property type="match status" value="1"/>
</dbReference>